<dbReference type="PRINTS" id="PR00039">
    <property type="entry name" value="HTHLYSR"/>
</dbReference>
<dbReference type="SUPFAM" id="SSF53850">
    <property type="entry name" value="Periplasmic binding protein-like II"/>
    <property type="match status" value="1"/>
</dbReference>
<dbReference type="InterPro" id="IPR000847">
    <property type="entry name" value="LysR_HTH_N"/>
</dbReference>
<dbReference type="Pfam" id="PF00126">
    <property type="entry name" value="HTH_1"/>
    <property type="match status" value="1"/>
</dbReference>
<comment type="similarity">
    <text evidence="1">Belongs to the LysR transcriptional regulatory family.</text>
</comment>
<name>A0ABY6D264_9BACT</name>
<evidence type="ECO:0000313" key="7">
    <source>
        <dbReference type="Proteomes" id="UP001062165"/>
    </source>
</evidence>
<evidence type="ECO:0000256" key="2">
    <source>
        <dbReference type="ARBA" id="ARBA00023015"/>
    </source>
</evidence>
<dbReference type="PANTHER" id="PTHR30346">
    <property type="entry name" value="TRANSCRIPTIONAL DUAL REGULATOR HCAR-RELATED"/>
    <property type="match status" value="1"/>
</dbReference>
<evidence type="ECO:0000256" key="4">
    <source>
        <dbReference type="ARBA" id="ARBA00023163"/>
    </source>
</evidence>
<keyword evidence="7" id="KW-1185">Reference proteome</keyword>
<dbReference type="Pfam" id="PF03466">
    <property type="entry name" value="LysR_substrate"/>
    <property type="match status" value="1"/>
</dbReference>
<dbReference type="InterPro" id="IPR036388">
    <property type="entry name" value="WH-like_DNA-bd_sf"/>
</dbReference>
<organism evidence="6 7">
    <name type="scientific">Reichenbachiella carrageenanivorans</name>
    <dbReference type="NCBI Taxonomy" id="2979869"/>
    <lineage>
        <taxon>Bacteria</taxon>
        <taxon>Pseudomonadati</taxon>
        <taxon>Bacteroidota</taxon>
        <taxon>Cytophagia</taxon>
        <taxon>Cytophagales</taxon>
        <taxon>Reichenbachiellaceae</taxon>
        <taxon>Reichenbachiella</taxon>
    </lineage>
</organism>
<dbReference type="InterPro" id="IPR036390">
    <property type="entry name" value="WH_DNA-bd_sf"/>
</dbReference>
<dbReference type="PANTHER" id="PTHR30346:SF9">
    <property type="entry name" value="LYSR FAMILY TRANSCRIPTIONAL REGULATOR"/>
    <property type="match status" value="1"/>
</dbReference>
<dbReference type="Proteomes" id="UP001062165">
    <property type="component" value="Chromosome"/>
</dbReference>
<dbReference type="PROSITE" id="PS50931">
    <property type="entry name" value="HTH_LYSR"/>
    <property type="match status" value="1"/>
</dbReference>
<dbReference type="SUPFAM" id="SSF46785">
    <property type="entry name" value="Winged helix' DNA-binding domain"/>
    <property type="match status" value="1"/>
</dbReference>
<accession>A0ABY6D264</accession>
<evidence type="ECO:0000313" key="6">
    <source>
        <dbReference type="EMBL" id="UXX80251.1"/>
    </source>
</evidence>
<keyword evidence="4" id="KW-0804">Transcription</keyword>
<evidence type="ECO:0000256" key="1">
    <source>
        <dbReference type="ARBA" id="ARBA00009437"/>
    </source>
</evidence>
<protein>
    <submittedName>
        <fullName evidence="6">LysR family transcriptional regulator</fullName>
    </submittedName>
</protein>
<dbReference type="Gene3D" id="3.40.190.290">
    <property type="match status" value="1"/>
</dbReference>
<evidence type="ECO:0000256" key="3">
    <source>
        <dbReference type="ARBA" id="ARBA00023125"/>
    </source>
</evidence>
<proteinExistence type="inferred from homology"/>
<feature type="domain" description="HTH lysR-type" evidence="5">
    <location>
        <begin position="1"/>
        <end position="58"/>
    </location>
</feature>
<evidence type="ECO:0000259" key="5">
    <source>
        <dbReference type="PROSITE" id="PS50931"/>
    </source>
</evidence>
<dbReference type="Gene3D" id="1.10.10.10">
    <property type="entry name" value="Winged helix-like DNA-binding domain superfamily/Winged helix DNA-binding domain"/>
    <property type="match status" value="1"/>
</dbReference>
<keyword evidence="3" id="KW-0238">DNA-binding</keyword>
<keyword evidence="2" id="KW-0805">Transcription regulation</keyword>
<dbReference type="EMBL" id="CP106735">
    <property type="protein sequence ID" value="UXX80251.1"/>
    <property type="molecule type" value="Genomic_DNA"/>
</dbReference>
<gene>
    <name evidence="6" type="ORF">N7E81_03945</name>
</gene>
<dbReference type="InterPro" id="IPR005119">
    <property type="entry name" value="LysR_subst-bd"/>
</dbReference>
<reference evidence="6" key="1">
    <citation type="submission" date="2022-10" db="EMBL/GenBank/DDBJ databases">
        <title>Comparative genomics and taxonomic characterization of three novel marine species of genus Reichenbachiella exhibiting antioxidant and polysaccharide degradation activities.</title>
        <authorList>
            <person name="Muhammad N."/>
            <person name="Lee Y.-J."/>
            <person name="Ko J."/>
            <person name="Kim S.-G."/>
        </authorList>
    </citation>
    <scope>NUCLEOTIDE SEQUENCE</scope>
    <source>
        <strain evidence="6">Wsw4-B4</strain>
    </source>
</reference>
<dbReference type="RefSeq" id="WP_263051981.1">
    <property type="nucleotide sequence ID" value="NZ_CP106735.1"/>
</dbReference>
<sequence>MELRHLKLVREVADKGSLTKAMENLYLSQSALSHQLKEIETHLGAQLFHRVNKKLILTGAGQIMLDSANKILREIDKAEDAVKKYVNGERGLVRLATQCYTCYHWLPTLMIDFNKEFPKVDIEIFPGITENPAKLILDGELDLAVTSDHDNHPSLTYTELFRDEMMAIVPVGHPWTKQPYVTAEDFRDQNVFIHSYPLESVTLFNQVLMPEGVKPKKVMPIQVTDAVLQMIKAGLGVQVMASWMVKPYLSENNLELVPVTKKGLYRTWYAAHLNQPDAPVYINNFIEHLRCNIGGVCACEEGDC</sequence>